<reference evidence="3 4" key="1">
    <citation type="submission" date="2018-03" db="EMBL/GenBank/DDBJ databases">
        <title>Genomic Encyclopedia of Archaeal and Bacterial Type Strains, Phase II (KMG-II): from individual species to whole genera.</title>
        <authorList>
            <person name="Goeker M."/>
        </authorList>
    </citation>
    <scope>NUCLEOTIDE SEQUENCE [LARGE SCALE GENOMIC DNA]</scope>
    <source>
        <strain evidence="3 4">DSM 43146</strain>
    </source>
</reference>
<dbReference type="Proteomes" id="UP000239415">
    <property type="component" value="Unassembled WGS sequence"/>
</dbReference>
<dbReference type="InterPro" id="IPR027417">
    <property type="entry name" value="P-loop_NTPase"/>
</dbReference>
<dbReference type="RefSeq" id="WP_146169653.1">
    <property type="nucleotide sequence ID" value="NZ_PVMZ01000044.1"/>
</dbReference>
<evidence type="ECO:0000256" key="1">
    <source>
        <dbReference type="SAM" id="MobiDB-lite"/>
    </source>
</evidence>
<dbReference type="Pfam" id="PF13191">
    <property type="entry name" value="AAA_16"/>
    <property type="match status" value="1"/>
</dbReference>
<dbReference type="SUPFAM" id="SSF52540">
    <property type="entry name" value="P-loop containing nucleoside triphosphate hydrolases"/>
    <property type="match status" value="1"/>
</dbReference>
<protein>
    <submittedName>
        <fullName evidence="3">AAA ATPase-like protein</fullName>
    </submittedName>
</protein>
<sequence length="117" mass="12144">MAPLVISSSSRAETPRRSVVGGSPSKHYGRDAEVDLLTRILDDTAAGAGGWHTLTGPPGIGKSRLLRVGIGLAAERDIAVAARDAFLLDQAAPLVTLAGALRDCTPPTAAFGWLTQR</sequence>
<accession>A0A2T0JEK6</accession>
<evidence type="ECO:0000313" key="3">
    <source>
        <dbReference type="EMBL" id="PRX06024.1"/>
    </source>
</evidence>
<dbReference type="EMBL" id="PVMZ01000044">
    <property type="protein sequence ID" value="PRX06024.1"/>
    <property type="molecule type" value="Genomic_DNA"/>
</dbReference>
<evidence type="ECO:0000259" key="2">
    <source>
        <dbReference type="Pfam" id="PF13191"/>
    </source>
</evidence>
<keyword evidence="4" id="KW-1185">Reference proteome</keyword>
<feature type="domain" description="Orc1-like AAA ATPase" evidence="2">
    <location>
        <begin position="28"/>
        <end position="101"/>
    </location>
</feature>
<comment type="caution">
    <text evidence="3">The sequence shown here is derived from an EMBL/GenBank/DDBJ whole genome shotgun (WGS) entry which is preliminary data.</text>
</comment>
<name>A0A2T0JEK6_9ACTN</name>
<feature type="region of interest" description="Disordered" evidence="1">
    <location>
        <begin position="1"/>
        <end position="28"/>
    </location>
</feature>
<evidence type="ECO:0000313" key="4">
    <source>
        <dbReference type="Proteomes" id="UP000239415"/>
    </source>
</evidence>
<proteinExistence type="predicted"/>
<dbReference type="OrthoDB" id="8482304at2"/>
<organism evidence="3 4">
    <name type="scientific">Actinoplanes italicus</name>
    <dbReference type="NCBI Taxonomy" id="113567"/>
    <lineage>
        <taxon>Bacteria</taxon>
        <taxon>Bacillati</taxon>
        <taxon>Actinomycetota</taxon>
        <taxon>Actinomycetes</taxon>
        <taxon>Micromonosporales</taxon>
        <taxon>Micromonosporaceae</taxon>
        <taxon>Actinoplanes</taxon>
    </lineage>
</organism>
<gene>
    <name evidence="3" type="ORF">CLV67_14448</name>
</gene>
<feature type="non-terminal residue" evidence="3">
    <location>
        <position position="117"/>
    </location>
</feature>
<feature type="compositionally biased region" description="Polar residues" evidence="1">
    <location>
        <begin position="1"/>
        <end position="12"/>
    </location>
</feature>
<dbReference type="AlphaFoldDB" id="A0A2T0JEK6"/>
<dbReference type="InterPro" id="IPR041664">
    <property type="entry name" value="AAA_16"/>
</dbReference>